<evidence type="ECO:0000313" key="2">
    <source>
        <dbReference type="WBParaSite" id="PEQ_0000335601-mRNA-1"/>
    </source>
</evidence>
<organism evidence="1 2">
    <name type="scientific">Parascaris equorum</name>
    <name type="common">Equine roundworm</name>
    <dbReference type="NCBI Taxonomy" id="6256"/>
    <lineage>
        <taxon>Eukaryota</taxon>
        <taxon>Metazoa</taxon>
        <taxon>Ecdysozoa</taxon>
        <taxon>Nematoda</taxon>
        <taxon>Chromadorea</taxon>
        <taxon>Rhabditida</taxon>
        <taxon>Spirurina</taxon>
        <taxon>Ascaridomorpha</taxon>
        <taxon>Ascaridoidea</taxon>
        <taxon>Ascarididae</taxon>
        <taxon>Parascaris</taxon>
    </lineage>
</organism>
<proteinExistence type="predicted"/>
<reference evidence="2" key="1">
    <citation type="submission" date="2022-11" db="UniProtKB">
        <authorList>
            <consortium name="WormBaseParasite"/>
        </authorList>
    </citation>
    <scope>IDENTIFICATION</scope>
</reference>
<protein>
    <submittedName>
        <fullName evidence="2">Uncharacterized protein</fullName>
    </submittedName>
</protein>
<dbReference type="Proteomes" id="UP000887564">
    <property type="component" value="Unplaced"/>
</dbReference>
<name>A0A914RAQ3_PAREQ</name>
<evidence type="ECO:0000313" key="1">
    <source>
        <dbReference type="Proteomes" id="UP000887564"/>
    </source>
</evidence>
<sequence>MCILRRWYPISRQLRHFCIGITYRLLYPISRQLRHPYWNDSPKNMNVTCSNNSATLLL</sequence>
<accession>A0A914RAQ3</accession>
<dbReference type="WBParaSite" id="PEQ_0000335601-mRNA-1">
    <property type="protein sequence ID" value="PEQ_0000335601-mRNA-1"/>
    <property type="gene ID" value="PEQ_0000335601"/>
</dbReference>
<dbReference type="AlphaFoldDB" id="A0A914RAQ3"/>
<keyword evidence="1" id="KW-1185">Reference proteome</keyword>